<gene>
    <name evidence="1" type="ORF">BDM02DRAFT_3118158</name>
</gene>
<accession>A0ACB6ZAK4</accession>
<sequence>MPRLQAPANITYLGLQGCEQASQSMMSGGEENIESIRALEEQIREHEMEINEMEIIKLKRTRNSLLNVSKLPPEVLGDIFHRNVILRGDFDELDKRSHNFLFVCHYWSEVALHTPEVWSFWGNTPKEWARWYPRSGIAPLDLVLRGHYYGDSYLDTTLCDVLRDRATRDTIRRVHLKANDPELLNAIISSITATCEEVRSSSVESFILWKWEEDGSSSALVDTSNFFAHYCFPKLQQLELLGRMIPPWNHLTSRTAVLTTLHLNLKHPTPTPTTSQLLSILASNPALWTVVLAYRAIPDDSGDNPSSQIQLHHLKKLRLKGGLRHVIGLLHRLDYPRIMDDFVITIYDCAIADISQSIGPCLRDYLQRRGRSQSGLGLSVSFCSSIVLRVGDVGGIDFSALAPARMKSFANVNINMGQVLPRDVMEKLTFDLIAHAPQEDVVHFKTHGQPIAMEDVSAQFPNLKRLHFEETSLPAIFPISNLDRDGDIFPSLQHVFLDSVVVKDENWSPLTTFLARRSSSGNLLHSLWITRYCSMRPEVLRSIRSMVREFRINGA</sequence>
<dbReference type="EMBL" id="MU118049">
    <property type="protein sequence ID" value="KAF9646760.1"/>
    <property type="molecule type" value="Genomic_DNA"/>
</dbReference>
<reference evidence="1" key="2">
    <citation type="journal article" date="2020" name="Nat. Commun.">
        <title>Large-scale genome sequencing of mycorrhizal fungi provides insights into the early evolution of symbiotic traits.</title>
        <authorList>
            <person name="Miyauchi S."/>
            <person name="Kiss E."/>
            <person name="Kuo A."/>
            <person name="Drula E."/>
            <person name="Kohler A."/>
            <person name="Sanchez-Garcia M."/>
            <person name="Morin E."/>
            <person name="Andreopoulos B."/>
            <person name="Barry K.W."/>
            <person name="Bonito G."/>
            <person name="Buee M."/>
            <person name="Carver A."/>
            <person name="Chen C."/>
            <person name="Cichocki N."/>
            <person name="Clum A."/>
            <person name="Culley D."/>
            <person name="Crous P.W."/>
            <person name="Fauchery L."/>
            <person name="Girlanda M."/>
            <person name="Hayes R.D."/>
            <person name="Keri Z."/>
            <person name="LaButti K."/>
            <person name="Lipzen A."/>
            <person name="Lombard V."/>
            <person name="Magnuson J."/>
            <person name="Maillard F."/>
            <person name="Murat C."/>
            <person name="Nolan M."/>
            <person name="Ohm R.A."/>
            <person name="Pangilinan J."/>
            <person name="Pereira M.F."/>
            <person name="Perotto S."/>
            <person name="Peter M."/>
            <person name="Pfister S."/>
            <person name="Riley R."/>
            <person name="Sitrit Y."/>
            <person name="Stielow J.B."/>
            <person name="Szollosi G."/>
            <person name="Zifcakova L."/>
            <person name="Stursova M."/>
            <person name="Spatafora J.W."/>
            <person name="Tedersoo L."/>
            <person name="Vaario L.M."/>
            <person name="Yamada A."/>
            <person name="Yan M."/>
            <person name="Wang P."/>
            <person name="Xu J."/>
            <person name="Bruns T."/>
            <person name="Baldrian P."/>
            <person name="Vilgalys R."/>
            <person name="Dunand C."/>
            <person name="Henrissat B."/>
            <person name="Grigoriev I.V."/>
            <person name="Hibbett D."/>
            <person name="Nagy L.G."/>
            <person name="Martin F.M."/>
        </authorList>
    </citation>
    <scope>NUCLEOTIDE SEQUENCE</scope>
    <source>
        <strain evidence="1">P2</strain>
    </source>
</reference>
<keyword evidence="2" id="KW-1185">Reference proteome</keyword>
<evidence type="ECO:0000313" key="2">
    <source>
        <dbReference type="Proteomes" id="UP000886501"/>
    </source>
</evidence>
<dbReference type="Proteomes" id="UP000886501">
    <property type="component" value="Unassembled WGS sequence"/>
</dbReference>
<evidence type="ECO:0000313" key="1">
    <source>
        <dbReference type="EMBL" id="KAF9646760.1"/>
    </source>
</evidence>
<organism evidence="1 2">
    <name type="scientific">Thelephora ganbajun</name>
    <name type="common">Ganba fungus</name>
    <dbReference type="NCBI Taxonomy" id="370292"/>
    <lineage>
        <taxon>Eukaryota</taxon>
        <taxon>Fungi</taxon>
        <taxon>Dikarya</taxon>
        <taxon>Basidiomycota</taxon>
        <taxon>Agaricomycotina</taxon>
        <taxon>Agaricomycetes</taxon>
        <taxon>Thelephorales</taxon>
        <taxon>Thelephoraceae</taxon>
        <taxon>Thelephora</taxon>
    </lineage>
</organism>
<proteinExistence type="predicted"/>
<protein>
    <submittedName>
        <fullName evidence="1">Uncharacterized protein</fullName>
    </submittedName>
</protein>
<name>A0ACB6ZAK4_THEGA</name>
<comment type="caution">
    <text evidence="1">The sequence shown here is derived from an EMBL/GenBank/DDBJ whole genome shotgun (WGS) entry which is preliminary data.</text>
</comment>
<reference evidence="1" key="1">
    <citation type="submission" date="2019-10" db="EMBL/GenBank/DDBJ databases">
        <authorList>
            <consortium name="DOE Joint Genome Institute"/>
            <person name="Kuo A."/>
            <person name="Miyauchi S."/>
            <person name="Kiss E."/>
            <person name="Drula E."/>
            <person name="Kohler A."/>
            <person name="Sanchez-Garcia M."/>
            <person name="Andreopoulos B."/>
            <person name="Barry K.W."/>
            <person name="Bonito G."/>
            <person name="Buee M."/>
            <person name="Carver A."/>
            <person name="Chen C."/>
            <person name="Cichocki N."/>
            <person name="Clum A."/>
            <person name="Culley D."/>
            <person name="Crous P.W."/>
            <person name="Fauchery L."/>
            <person name="Girlanda M."/>
            <person name="Hayes R."/>
            <person name="Keri Z."/>
            <person name="Labutti K."/>
            <person name="Lipzen A."/>
            <person name="Lombard V."/>
            <person name="Magnuson J."/>
            <person name="Maillard F."/>
            <person name="Morin E."/>
            <person name="Murat C."/>
            <person name="Nolan M."/>
            <person name="Ohm R."/>
            <person name="Pangilinan J."/>
            <person name="Pereira M."/>
            <person name="Perotto S."/>
            <person name="Peter M."/>
            <person name="Riley R."/>
            <person name="Sitrit Y."/>
            <person name="Stielow B."/>
            <person name="Szollosi G."/>
            <person name="Zifcakova L."/>
            <person name="Stursova M."/>
            <person name="Spatafora J.W."/>
            <person name="Tedersoo L."/>
            <person name="Vaario L.-M."/>
            <person name="Yamada A."/>
            <person name="Yan M."/>
            <person name="Wang P."/>
            <person name="Xu J."/>
            <person name="Bruns T."/>
            <person name="Baldrian P."/>
            <person name="Vilgalys R."/>
            <person name="Henrissat B."/>
            <person name="Grigoriev I.V."/>
            <person name="Hibbett D."/>
            <person name="Nagy L.G."/>
            <person name="Martin F.M."/>
        </authorList>
    </citation>
    <scope>NUCLEOTIDE SEQUENCE</scope>
    <source>
        <strain evidence="1">P2</strain>
    </source>
</reference>